<dbReference type="AlphaFoldDB" id="X0UCK4"/>
<accession>X0UCK4</accession>
<organism evidence="1">
    <name type="scientific">marine sediment metagenome</name>
    <dbReference type="NCBI Taxonomy" id="412755"/>
    <lineage>
        <taxon>unclassified sequences</taxon>
        <taxon>metagenomes</taxon>
        <taxon>ecological metagenomes</taxon>
    </lineage>
</organism>
<evidence type="ECO:0000313" key="1">
    <source>
        <dbReference type="EMBL" id="GAF98112.1"/>
    </source>
</evidence>
<gene>
    <name evidence="1" type="ORF">S01H1_23496</name>
</gene>
<name>X0UCK4_9ZZZZ</name>
<proteinExistence type="predicted"/>
<dbReference type="EMBL" id="BARS01013588">
    <property type="protein sequence ID" value="GAF98112.1"/>
    <property type="molecule type" value="Genomic_DNA"/>
</dbReference>
<comment type="caution">
    <text evidence="1">The sequence shown here is derived from an EMBL/GenBank/DDBJ whole genome shotgun (WGS) entry which is preliminary data.</text>
</comment>
<sequence>METTARSVEREQPHVQRVRVAASPGDWRLGFESLETETLAAQELDVIAGAIPRGLEGTLHRIGPSRNDVYGDRF</sequence>
<feature type="non-terminal residue" evidence="1">
    <location>
        <position position="74"/>
    </location>
</feature>
<reference evidence="1" key="1">
    <citation type="journal article" date="2014" name="Front. Microbiol.">
        <title>High frequency of phylogenetically diverse reductive dehalogenase-homologous genes in deep subseafloor sedimentary metagenomes.</title>
        <authorList>
            <person name="Kawai M."/>
            <person name="Futagami T."/>
            <person name="Toyoda A."/>
            <person name="Takaki Y."/>
            <person name="Nishi S."/>
            <person name="Hori S."/>
            <person name="Arai W."/>
            <person name="Tsubouchi T."/>
            <person name="Morono Y."/>
            <person name="Uchiyama I."/>
            <person name="Ito T."/>
            <person name="Fujiyama A."/>
            <person name="Inagaki F."/>
            <person name="Takami H."/>
        </authorList>
    </citation>
    <scope>NUCLEOTIDE SEQUENCE</scope>
    <source>
        <strain evidence="1">Expedition CK06-06</strain>
    </source>
</reference>
<protein>
    <submittedName>
        <fullName evidence="1">Uncharacterized protein</fullName>
    </submittedName>
</protein>